<comment type="caution">
    <text evidence="1">The sequence shown here is derived from an EMBL/GenBank/DDBJ whole genome shotgun (WGS) entry which is preliminary data.</text>
</comment>
<accession>A0AAE1DJU1</accession>
<protein>
    <submittedName>
        <fullName evidence="1">Uncharacterized protein</fullName>
    </submittedName>
</protein>
<name>A0AAE1DJU1_9GAST</name>
<reference evidence="1" key="1">
    <citation type="journal article" date="2023" name="G3 (Bethesda)">
        <title>A reference genome for the long-term kleptoplast-retaining sea slug Elysia crispata morphotype clarki.</title>
        <authorList>
            <person name="Eastman K.E."/>
            <person name="Pendleton A.L."/>
            <person name="Shaikh M.A."/>
            <person name="Suttiyut T."/>
            <person name="Ogas R."/>
            <person name="Tomko P."/>
            <person name="Gavelis G."/>
            <person name="Widhalm J.R."/>
            <person name="Wisecaver J.H."/>
        </authorList>
    </citation>
    <scope>NUCLEOTIDE SEQUENCE</scope>
    <source>
        <strain evidence="1">ECLA1</strain>
    </source>
</reference>
<evidence type="ECO:0000313" key="1">
    <source>
        <dbReference type="EMBL" id="KAK3773132.1"/>
    </source>
</evidence>
<dbReference type="Proteomes" id="UP001283361">
    <property type="component" value="Unassembled WGS sequence"/>
</dbReference>
<sequence length="142" mass="15821">MQSHLYVLQATWVKADTFLAFQRREKTVEIYTYHALEFAHVQNMYTSAYSSKHLKERTPCPASILADPKCSSNCSAQYPVLAVNGSLAASEADTARPCQRAHSLQSKPSLRVTLARCKTMARHCWCDGLDAAGLVCRTKLIL</sequence>
<organism evidence="1 2">
    <name type="scientific">Elysia crispata</name>
    <name type="common">lettuce slug</name>
    <dbReference type="NCBI Taxonomy" id="231223"/>
    <lineage>
        <taxon>Eukaryota</taxon>
        <taxon>Metazoa</taxon>
        <taxon>Spiralia</taxon>
        <taxon>Lophotrochozoa</taxon>
        <taxon>Mollusca</taxon>
        <taxon>Gastropoda</taxon>
        <taxon>Heterobranchia</taxon>
        <taxon>Euthyneura</taxon>
        <taxon>Panpulmonata</taxon>
        <taxon>Sacoglossa</taxon>
        <taxon>Placobranchoidea</taxon>
        <taxon>Plakobranchidae</taxon>
        <taxon>Elysia</taxon>
    </lineage>
</organism>
<dbReference type="AlphaFoldDB" id="A0AAE1DJU1"/>
<gene>
    <name evidence="1" type="ORF">RRG08_016235</name>
</gene>
<evidence type="ECO:0000313" key="2">
    <source>
        <dbReference type="Proteomes" id="UP001283361"/>
    </source>
</evidence>
<proteinExistence type="predicted"/>
<keyword evidence="2" id="KW-1185">Reference proteome</keyword>
<dbReference type="EMBL" id="JAWDGP010003560">
    <property type="protein sequence ID" value="KAK3773132.1"/>
    <property type="molecule type" value="Genomic_DNA"/>
</dbReference>